<name>A0A6I2UCH7_9FIRM</name>
<accession>A0A6I2UCH7</accession>
<dbReference type="Proteomes" id="UP000433181">
    <property type="component" value="Unassembled WGS sequence"/>
</dbReference>
<protein>
    <submittedName>
        <fullName evidence="1">Uncharacterized protein</fullName>
    </submittedName>
</protein>
<organism evidence="1 2">
    <name type="scientific">Anaerovibrio slackiae</name>
    <dbReference type="NCBI Taxonomy" id="2652309"/>
    <lineage>
        <taxon>Bacteria</taxon>
        <taxon>Bacillati</taxon>
        <taxon>Bacillota</taxon>
        <taxon>Negativicutes</taxon>
        <taxon>Selenomonadales</taxon>
        <taxon>Selenomonadaceae</taxon>
        <taxon>Anaerovibrio</taxon>
    </lineage>
</organism>
<dbReference type="RefSeq" id="WP_154407425.1">
    <property type="nucleotide sequence ID" value="NZ_VUNR01000019.1"/>
</dbReference>
<dbReference type="GeneID" id="96779191"/>
<evidence type="ECO:0000313" key="2">
    <source>
        <dbReference type="Proteomes" id="UP000433181"/>
    </source>
</evidence>
<evidence type="ECO:0000313" key="1">
    <source>
        <dbReference type="EMBL" id="MSU09253.1"/>
    </source>
</evidence>
<dbReference type="EMBL" id="VUNR01000019">
    <property type="protein sequence ID" value="MSU09253.1"/>
    <property type="molecule type" value="Genomic_DNA"/>
</dbReference>
<proteinExistence type="predicted"/>
<gene>
    <name evidence="1" type="ORF">FYJ84_09675</name>
</gene>
<dbReference type="AlphaFoldDB" id="A0A6I2UCH7"/>
<sequence>MKDASWKEYIEDEENVSYWLKWSGLLHSQIMQNKDYSMFSVIAYKPYKSDIGDMLQQMQELCNGWAYWIEDQHINGSTKCFLVIYWNPFYTNGDTIKNYVTGKIMVENAREKFLEVVVGIFNILYKVTPCHILEYQGLISFLESSISVKEPSIEMPDVPLYMDALLTQDADIFFGNNSVFIGSNNLLIVTMPPPSNICDERTVMDFLNAKELNYRHVQRLLIIDKKHIEREKNIYTRLWCMGRPSVKSIITANILGRLNGYYLNAWIISVPESKTDEARQQLQEFLAREEASYIMEAYNSKNIWWASLPGMAEPYAHPPAVGFASIDELLLHSGDEENV</sequence>
<keyword evidence="2" id="KW-1185">Reference proteome</keyword>
<reference evidence="1 2" key="1">
    <citation type="submission" date="2019-08" db="EMBL/GenBank/DDBJ databases">
        <title>In-depth cultivation of the pig gut microbiome towards novel bacterial diversity and tailored functional studies.</title>
        <authorList>
            <person name="Wylensek D."/>
            <person name="Hitch T.C.A."/>
            <person name="Clavel T."/>
        </authorList>
    </citation>
    <scope>NUCLEOTIDE SEQUENCE [LARGE SCALE GENOMIC DNA]</scope>
    <source>
        <strain evidence="1 2">WCA-693-APC-5D-A</strain>
    </source>
</reference>
<comment type="caution">
    <text evidence="1">The sequence shown here is derived from an EMBL/GenBank/DDBJ whole genome shotgun (WGS) entry which is preliminary data.</text>
</comment>